<evidence type="ECO:0000313" key="3">
    <source>
        <dbReference type="Proteomes" id="UP000192477"/>
    </source>
</evidence>
<evidence type="ECO:0000256" key="1">
    <source>
        <dbReference type="SAM" id="Phobius"/>
    </source>
</evidence>
<reference evidence="2 3" key="1">
    <citation type="journal article" date="2017" name="BMC Microbiol.">
        <title>Comparative genomics of Enterococcus spp. isolated from bovine feces.</title>
        <authorList>
            <person name="Beukers A.G."/>
            <person name="Zaheer R."/>
            <person name="Goji N."/>
            <person name="Amoako K.K."/>
            <person name="Chaves A.V."/>
            <person name="Ward M.P."/>
            <person name="McAllister T.A."/>
        </authorList>
    </citation>
    <scope>NUCLEOTIDE SEQUENCE [LARGE SCALE GENOMIC DNA]</scope>
    <source>
        <strain evidence="2 3">F1129D 143</strain>
    </source>
</reference>
<sequence length="167" mass="19707">MKDVNKKSLDLDRKKLSLKSMYFNRYLFVRYLGAFFFFVNLYWLIALILVHSTTFFIPAFLLVSILPAVFEQAKLYSTPKNVVPHTTVYYWIQLIANVRLLLVVFTPLFHSLFPFMNQGINGRSFVIAFLLIGCFLCLGVQHRLRDISSNNDKHYQKMKQYEKSLYL</sequence>
<protein>
    <recommendedName>
        <fullName evidence="4">Sugar transporter</fullName>
    </recommendedName>
</protein>
<evidence type="ECO:0000313" key="2">
    <source>
        <dbReference type="EMBL" id="OQO70527.1"/>
    </source>
</evidence>
<dbReference type="AlphaFoldDB" id="A0A1V8YNU4"/>
<keyword evidence="1" id="KW-1133">Transmembrane helix</keyword>
<evidence type="ECO:0008006" key="4">
    <source>
        <dbReference type="Google" id="ProtNLM"/>
    </source>
</evidence>
<dbReference type="RefSeq" id="WP_081183282.1">
    <property type="nucleotide sequence ID" value="NZ_MJEA01000004.1"/>
</dbReference>
<dbReference type="OrthoDB" id="3183957at2"/>
<gene>
    <name evidence="2" type="ORF">BH747_05755</name>
</gene>
<accession>A0A1V8YNU4</accession>
<comment type="caution">
    <text evidence="2">The sequence shown here is derived from an EMBL/GenBank/DDBJ whole genome shotgun (WGS) entry which is preliminary data.</text>
</comment>
<dbReference type="EMBL" id="MJEA01000004">
    <property type="protein sequence ID" value="OQO70527.1"/>
    <property type="molecule type" value="Genomic_DNA"/>
</dbReference>
<keyword evidence="1" id="KW-0472">Membrane</keyword>
<feature type="transmembrane region" description="Helical" evidence="1">
    <location>
        <begin position="55"/>
        <end position="76"/>
    </location>
</feature>
<name>A0A1V8YNU4_9ENTE</name>
<organism evidence="2 3">
    <name type="scientific">Enterococcus villorum</name>
    <dbReference type="NCBI Taxonomy" id="112904"/>
    <lineage>
        <taxon>Bacteria</taxon>
        <taxon>Bacillati</taxon>
        <taxon>Bacillota</taxon>
        <taxon>Bacilli</taxon>
        <taxon>Lactobacillales</taxon>
        <taxon>Enterococcaceae</taxon>
        <taxon>Enterococcus</taxon>
    </lineage>
</organism>
<feature type="transmembrane region" description="Helical" evidence="1">
    <location>
        <begin position="122"/>
        <end position="140"/>
    </location>
</feature>
<feature type="transmembrane region" description="Helical" evidence="1">
    <location>
        <begin position="88"/>
        <end position="110"/>
    </location>
</feature>
<feature type="transmembrane region" description="Helical" evidence="1">
    <location>
        <begin position="28"/>
        <end position="49"/>
    </location>
</feature>
<keyword evidence="1" id="KW-0812">Transmembrane</keyword>
<proteinExistence type="predicted"/>
<dbReference type="Proteomes" id="UP000192477">
    <property type="component" value="Unassembled WGS sequence"/>
</dbReference>
<dbReference type="STRING" id="112904.BH747_05755"/>